<keyword evidence="6" id="KW-1185">Reference proteome</keyword>
<dbReference type="GO" id="GO:0032259">
    <property type="term" value="P:methylation"/>
    <property type="evidence" value="ECO:0007669"/>
    <property type="project" value="UniProtKB-KW"/>
</dbReference>
<dbReference type="Gene3D" id="3.40.50.150">
    <property type="entry name" value="Vaccinia Virus protein VP39"/>
    <property type="match status" value="1"/>
</dbReference>
<evidence type="ECO:0000256" key="2">
    <source>
        <dbReference type="ARBA" id="ARBA00022679"/>
    </source>
</evidence>
<feature type="domain" description="Methyltransferase" evidence="4">
    <location>
        <begin position="48"/>
        <end position="139"/>
    </location>
</feature>
<proteinExistence type="predicted"/>
<keyword evidence="3" id="KW-0949">S-adenosyl-L-methionine</keyword>
<dbReference type="GO" id="GO:0008168">
    <property type="term" value="F:methyltransferase activity"/>
    <property type="evidence" value="ECO:0007669"/>
    <property type="project" value="UniProtKB-KW"/>
</dbReference>
<gene>
    <name evidence="5" type="ORF">BJ968_002009</name>
</gene>
<dbReference type="PANTHER" id="PTHR43464">
    <property type="entry name" value="METHYLTRANSFERASE"/>
    <property type="match status" value="1"/>
</dbReference>
<dbReference type="InterPro" id="IPR041698">
    <property type="entry name" value="Methyltransf_25"/>
</dbReference>
<accession>A0A7Y9DL19</accession>
<name>A0A7Y9DL19_9ACTN</name>
<dbReference type="SUPFAM" id="SSF53335">
    <property type="entry name" value="S-adenosyl-L-methionine-dependent methyltransferases"/>
    <property type="match status" value="1"/>
</dbReference>
<dbReference type="InterPro" id="IPR029063">
    <property type="entry name" value="SAM-dependent_MTases_sf"/>
</dbReference>
<dbReference type="Proteomes" id="UP000521922">
    <property type="component" value="Unassembled WGS sequence"/>
</dbReference>
<dbReference type="Pfam" id="PF13649">
    <property type="entry name" value="Methyltransf_25"/>
    <property type="match status" value="1"/>
</dbReference>
<evidence type="ECO:0000313" key="5">
    <source>
        <dbReference type="EMBL" id="NYD22469.1"/>
    </source>
</evidence>
<dbReference type="RefSeq" id="WP_179751464.1">
    <property type="nucleotide sequence ID" value="NZ_BAAAGN010000004.1"/>
</dbReference>
<evidence type="ECO:0000256" key="1">
    <source>
        <dbReference type="ARBA" id="ARBA00022603"/>
    </source>
</evidence>
<dbReference type="CDD" id="cd02440">
    <property type="entry name" value="AdoMet_MTases"/>
    <property type="match status" value="1"/>
</dbReference>
<evidence type="ECO:0000256" key="3">
    <source>
        <dbReference type="ARBA" id="ARBA00022691"/>
    </source>
</evidence>
<dbReference type="AlphaFoldDB" id="A0A7Y9DL19"/>
<protein>
    <submittedName>
        <fullName evidence="5">SAM-dependent methyltransferase</fullName>
    </submittedName>
</protein>
<dbReference type="PANTHER" id="PTHR43464:SF19">
    <property type="entry name" value="UBIQUINONE BIOSYNTHESIS O-METHYLTRANSFERASE, MITOCHONDRIAL"/>
    <property type="match status" value="1"/>
</dbReference>
<keyword evidence="1 5" id="KW-0489">Methyltransferase</keyword>
<organism evidence="5 6">
    <name type="scientific">Kineococcus aurantiacus</name>
    <dbReference type="NCBI Taxonomy" id="37633"/>
    <lineage>
        <taxon>Bacteria</taxon>
        <taxon>Bacillati</taxon>
        <taxon>Actinomycetota</taxon>
        <taxon>Actinomycetes</taxon>
        <taxon>Kineosporiales</taxon>
        <taxon>Kineosporiaceae</taxon>
        <taxon>Kineococcus</taxon>
    </lineage>
</organism>
<dbReference type="EMBL" id="JACCBB010000001">
    <property type="protein sequence ID" value="NYD22469.1"/>
    <property type="molecule type" value="Genomic_DNA"/>
</dbReference>
<comment type="caution">
    <text evidence="5">The sequence shown here is derived from an EMBL/GenBank/DDBJ whole genome shotgun (WGS) entry which is preliminary data.</text>
</comment>
<reference evidence="5 6" key="1">
    <citation type="submission" date="2020-07" db="EMBL/GenBank/DDBJ databases">
        <title>Sequencing the genomes of 1000 actinobacteria strains.</title>
        <authorList>
            <person name="Klenk H.-P."/>
        </authorList>
    </citation>
    <scope>NUCLEOTIDE SEQUENCE [LARGE SCALE GENOMIC DNA]</scope>
    <source>
        <strain evidence="5 6">DSM 7487</strain>
    </source>
</reference>
<keyword evidence="2 5" id="KW-0808">Transferase</keyword>
<sequence length="217" mass="23242">MARFDPTARDARELWEGVYAQHHGHVWSGRPNAALVDAVDDLTPGTALDLGCGEGGDVLFLARRGWTVTGVDVSDTALARAREHAAEAGVDARFERHDLGVSFPAGTFDLVTASFLHSYAFLDRLAVLRRAAAAVAPGGTFLVIGHVTRPEQLGPLVDPAFPDAVVDLPGPEELRAALDLPPADWSPTRSALLERTTTFDDGSTGVWQDGVLRLARR</sequence>
<evidence type="ECO:0000259" key="4">
    <source>
        <dbReference type="Pfam" id="PF13649"/>
    </source>
</evidence>
<evidence type="ECO:0000313" key="6">
    <source>
        <dbReference type="Proteomes" id="UP000521922"/>
    </source>
</evidence>